<gene>
    <name evidence="10" type="ORF">pdam_00025476</name>
</gene>
<evidence type="ECO:0000256" key="9">
    <source>
        <dbReference type="SAM" id="SignalP"/>
    </source>
</evidence>
<evidence type="ECO:0000256" key="3">
    <source>
        <dbReference type="ARBA" id="ARBA00022692"/>
    </source>
</evidence>
<dbReference type="GO" id="GO:0003725">
    <property type="term" value="F:double-stranded RNA binding"/>
    <property type="evidence" value="ECO:0007669"/>
    <property type="project" value="TreeGrafter"/>
</dbReference>
<comment type="subcellular location">
    <subcellularLocation>
        <location evidence="1">Membrane</location>
        <topology evidence="1">Multi-pass membrane protein</topology>
    </subcellularLocation>
</comment>
<keyword evidence="4 9" id="KW-0732">Signal</keyword>
<feature type="transmembrane region" description="Helical" evidence="8">
    <location>
        <begin position="550"/>
        <end position="571"/>
    </location>
</feature>
<evidence type="ECO:0000256" key="1">
    <source>
        <dbReference type="ARBA" id="ARBA00004141"/>
    </source>
</evidence>
<protein>
    <recommendedName>
        <fullName evidence="12">IPT/TIG domain-containing protein</fullName>
    </recommendedName>
</protein>
<dbReference type="Proteomes" id="UP000275408">
    <property type="component" value="Unassembled WGS sequence"/>
</dbReference>
<evidence type="ECO:0000256" key="2">
    <source>
        <dbReference type="ARBA" id="ARBA00006618"/>
    </source>
</evidence>
<feature type="signal peptide" evidence="9">
    <location>
        <begin position="1"/>
        <end position="21"/>
    </location>
</feature>
<dbReference type="OrthoDB" id="416618at2759"/>
<dbReference type="EMBL" id="RCHS01003008">
    <property type="protein sequence ID" value="RMX44332.1"/>
    <property type="molecule type" value="Genomic_DNA"/>
</dbReference>
<feature type="transmembrane region" description="Helical" evidence="8">
    <location>
        <begin position="497"/>
        <end position="517"/>
    </location>
</feature>
<keyword evidence="5 8" id="KW-1133">Transmembrane helix</keyword>
<evidence type="ECO:0000256" key="4">
    <source>
        <dbReference type="ARBA" id="ARBA00022729"/>
    </source>
</evidence>
<evidence type="ECO:0000256" key="7">
    <source>
        <dbReference type="ARBA" id="ARBA00023180"/>
    </source>
</evidence>
<evidence type="ECO:0000256" key="6">
    <source>
        <dbReference type="ARBA" id="ARBA00023136"/>
    </source>
</evidence>
<comment type="caution">
    <text evidence="10">The sequence shown here is derived from an EMBL/GenBank/DDBJ whole genome shotgun (WGS) entry which is preliminary data.</text>
</comment>
<evidence type="ECO:0000256" key="8">
    <source>
        <dbReference type="SAM" id="Phobius"/>
    </source>
</evidence>
<proteinExistence type="inferred from homology"/>
<keyword evidence="7" id="KW-0325">Glycoprotein</keyword>
<keyword evidence="3 8" id="KW-0812">Transmembrane</keyword>
<name>A0A3M6TSF6_POCDA</name>
<evidence type="ECO:0000256" key="5">
    <source>
        <dbReference type="ARBA" id="ARBA00022989"/>
    </source>
</evidence>
<reference evidence="10 11" key="1">
    <citation type="journal article" date="2018" name="Sci. Rep.">
        <title>Comparative analysis of the Pocillopora damicornis genome highlights role of immune system in coral evolution.</title>
        <authorList>
            <person name="Cunning R."/>
            <person name="Bay R.A."/>
            <person name="Gillette P."/>
            <person name="Baker A.C."/>
            <person name="Traylor-Knowles N."/>
        </authorList>
    </citation>
    <scope>NUCLEOTIDE SEQUENCE [LARGE SCALE GENOMIC DNA]</scope>
    <source>
        <strain evidence="10">RSMAS</strain>
        <tissue evidence="10">Whole animal</tissue>
    </source>
</reference>
<feature type="transmembrane region" description="Helical" evidence="8">
    <location>
        <begin position="427"/>
        <end position="453"/>
    </location>
</feature>
<dbReference type="GO" id="GO:0005764">
    <property type="term" value="C:lysosome"/>
    <property type="evidence" value="ECO:0007669"/>
    <property type="project" value="TreeGrafter"/>
</dbReference>
<evidence type="ECO:0008006" key="12">
    <source>
        <dbReference type="Google" id="ProtNLM"/>
    </source>
</evidence>
<feature type="chain" id="PRO_5018334660" description="IPT/TIG domain-containing protein" evidence="9">
    <location>
        <begin position="22"/>
        <end position="574"/>
    </location>
</feature>
<accession>A0A3M6TSF6</accession>
<comment type="similarity">
    <text evidence="2">Belongs to the SID1 family.</text>
</comment>
<dbReference type="PANTHER" id="PTHR12185">
    <property type="entry name" value="SID1 TRANSMEMBRANE FAMILY MEMEBER"/>
    <property type="match status" value="1"/>
</dbReference>
<dbReference type="PANTHER" id="PTHR12185:SF14">
    <property type="entry name" value="CHOLESTEROL UPTAKE PROTEIN 1"/>
    <property type="match status" value="1"/>
</dbReference>
<sequence length="574" mass="63154">MFSILLHLFLLLLAWCPSAFGHLQAICSSGMNVSNVQTMVIEITGTLSNNSYLQLSCVLKLAKPGSFLSMKTKRNDNEKGFLQLSLYQQGESSLLGHVDVSEPTSVWNTISICPTGFTNNQNTGEKLLSVVGKGIGLSFTVQITEGASEIALDQPRTVNVQGDEVPCGHLLATCSSGMTVSNVQSGVIEITGSLSINNYLQLSCVLKLGKPGNFLRMKTKRNDKKKGFLHISLYHQGESSLLGYVEVSEPTPVWNTISICPTVLTNNKTTEGRLLSVVGKGIGLSFTVQIAEGASEIALDQPLTVDVQGDEVSMFQFIPPKGISDKQLDITATSESKVAAYLKVSQNCKEVDLQEDLESIDYKKESLRLSFARKGRITLSRVSIPPLTDSVSGWFIGIGLKNLSGDVKLSESKNVTLKLTRSFDYNYATPICVLFFVSFLVGILVSIFAYFLFEESLTKVKVGKGKPGDDNVELKISCCDLWEVIIDHWFSFGPKTYSYLTGIVGAVLMVGAFQFVFANWDTMIQEGDRDNCYYNDFCYRVANHDIPFNLMISNLTYIVHGLILIVWVLILETK</sequence>
<evidence type="ECO:0000313" key="11">
    <source>
        <dbReference type="Proteomes" id="UP000275408"/>
    </source>
</evidence>
<keyword evidence="11" id="KW-1185">Reference proteome</keyword>
<feature type="non-terminal residue" evidence="10">
    <location>
        <position position="574"/>
    </location>
</feature>
<dbReference type="GO" id="GO:0005886">
    <property type="term" value="C:plasma membrane"/>
    <property type="evidence" value="ECO:0007669"/>
    <property type="project" value="TreeGrafter"/>
</dbReference>
<dbReference type="GO" id="GO:0051033">
    <property type="term" value="F:RNA transmembrane transporter activity"/>
    <property type="evidence" value="ECO:0007669"/>
    <property type="project" value="TreeGrafter"/>
</dbReference>
<organism evidence="10 11">
    <name type="scientific">Pocillopora damicornis</name>
    <name type="common">Cauliflower coral</name>
    <name type="synonym">Millepora damicornis</name>
    <dbReference type="NCBI Taxonomy" id="46731"/>
    <lineage>
        <taxon>Eukaryota</taxon>
        <taxon>Metazoa</taxon>
        <taxon>Cnidaria</taxon>
        <taxon>Anthozoa</taxon>
        <taxon>Hexacorallia</taxon>
        <taxon>Scleractinia</taxon>
        <taxon>Astrocoeniina</taxon>
        <taxon>Pocilloporidae</taxon>
        <taxon>Pocillopora</taxon>
    </lineage>
</organism>
<dbReference type="AlphaFoldDB" id="A0A3M6TSF6"/>
<dbReference type="InterPro" id="IPR025958">
    <property type="entry name" value="SID1_TM_fam"/>
</dbReference>
<keyword evidence="6 8" id="KW-0472">Membrane</keyword>
<evidence type="ECO:0000313" key="10">
    <source>
        <dbReference type="EMBL" id="RMX44332.1"/>
    </source>
</evidence>